<dbReference type="SUPFAM" id="SSF47095">
    <property type="entry name" value="HMG-box"/>
    <property type="match status" value="1"/>
</dbReference>
<evidence type="ECO:0000313" key="3">
    <source>
        <dbReference type="Proteomes" id="UP000327013"/>
    </source>
</evidence>
<evidence type="ECO:0008006" key="4">
    <source>
        <dbReference type="Google" id="ProtNLM"/>
    </source>
</evidence>
<protein>
    <recommendedName>
        <fullName evidence="4">HMG box domain-containing protein</fullName>
    </recommendedName>
</protein>
<accession>A0A5N6KRY2</accession>
<dbReference type="OrthoDB" id="2307332at2759"/>
<gene>
    <name evidence="2" type="ORF">FH972_022119</name>
</gene>
<dbReference type="Proteomes" id="UP000327013">
    <property type="component" value="Unassembled WGS sequence"/>
</dbReference>
<feature type="compositionally biased region" description="Basic and acidic residues" evidence="1">
    <location>
        <begin position="285"/>
        <end position="299"/>
    </location>
</feature>
<dbReference type="InterPro" id="IPR036910">
    <property type="entry name" value="HMG_box_dom_sf"/>
</dbReference>
<feature type="compositionally biased region" description="Acidic residues" evidence="1">
    <location>
        <begin position="273"/>
        <end position="284"/>
    </location>
</feature>
<organism evidence="2 3">
    <name type="scientific">Carpinus fangiana</name>
    <dbReference type="NCBI Taxonomy" id="176857"/>
    <lineage>
        <taxon>Eukaryota</taxon>
        <taxon>Viridiplantae</taxon>
        <taxon>Streptophyta</taxon>
        <taxon>Embryophyta</taxon>
        <taxon>Tracheophyta</taxon>
        <taxon>Spermatophyta</taxon>
        <taxon>Magnoliopsida</taxon>
        <taxon>eudicotyledons</taxon>
        <taxon>Gunneridae</taxon>
        <taxon>Pentapetalae</taxon>
        <taxon>rosids</taxon>
        <taxon>fabids</taxon>
        <taxon>Fagales</taxon>
        <taxon>Betulaceae</taxon>
        <taxon>Carpinus</taxon>
    </lineage>
</organism>
<evidence type="ECO:0000313" key="2">
    <source>
        <dbReference type="EMBL" id="KAB8339184.1"/>
    </source>
</evidence>
<feature type="region of interest" description="Disordered" evidence="1">
    <location>
        <begin position="364"/>
        <end position="425"/>
    </location>
</feature>
<feature type="compositionally biased region" description="Basic and acidic residues" evidence="1">
    <location>
        <begin position="397"/>
        <end position="409"/>
    </location>
</feature>
<dbReference type="EMBL" id="VIBQ01000010">
    <property type="protein sequence ID" value="KAB8339184.1"/>
    <property type="molecule type" value="Genomic_DNA"/>
</dbReference>
<reference evidence="2 3" key="1">
    <citation type="submission" date="2019-06" db="EMBL/GenBank/DDBJ databases">
        <title>A chromosomal-level reference genome of Carpinus fangiana (Coryloideae, Betulaceae).</title>
        <authorList>
            <person name="Yang X."/>
            <person name="Wang Z."/>
            <person name="Zhang L."/>
            <person name="Hao G."/>
            <person name="Liu J."/>
            <person name="Yang Y."/>
        </authorList>
    </citation>
    <scope>NUCLEOTIDE SEQUENCE [LARGE SCALE GENOMIC DNA]</scope>
    <source>
        <strain evidence="2">Cfa_2016G</strain>
        <tissue evidence="2">Leaf</tissue>
    </source>
</reference>
<keyword evidence="3" id="KW-1185">Reference proteome</keyword>
<sequence length="425" mass="47587">MGHHEPTTYHEGDFHPDFQHLIRHNTNVAFSPEFHGASDHSLVYDSPNFQQQTGTPNMSHSFDAQHYHAEPASGVNRYEFVHGAQFPIHAVQSLESVRHPCLIPLSYLCPDADTHTQSIPSTTEVDQMAPRIVPDARRTRRGRSAARSHSPGRTDSASTRVSKPAKAKKPSKSSAKTPQLDGPLSELTKDMSIPIRDMEEWVNRPLENNHQVVSAVSGQSWPKEPPAIRDFYNGLASLERDNHAKAHPSYKFSPSKPVTFPASRRRKTSTSDADSDEYSSDGDADPDKDWIPHGGEHKTNRTTAMANRKQIQETFPAYSSHLHQPYQSNMFEVEHQLDPMLLHFDHQQTPPLDDPATPENVFGEGASRLDLSNNQGKRQSIHAPTSARGLFDDGQDDMLHHSYNERQSEFDSWMNAAHAPSPTSP</sequence>
<evidence type="ECO:0000256" key="1">
    <source>
        <dbReference type="SAM" id="MobiDB-lite"/>
    </source>
</evidence>
<dbReference type="Gene3D" id="1.10.30.10">
    <property type="entry name" value="High mobility group box domain"/>
    <property type="match status" value="1"/>
</dbReference>
<comment type="caution">
    <text evidence="2">The sequence shown here is derived from an EMBL/GenBank/DDBJ whole genome shotgun (WGS) entry which is preliminary data.</text>
</comment>
<feature type="region of interest" description="Disordered" evidence="1">
    <location>
        <begin position="117"/>
        <end position="191"/>
    </location>
</feature>
<feature type="region of interest" description="Disordered" evidence="1">
    <location>
        <begin position="245"/>
        <end position="304"/>
    </location>
</feature>
<proteinExistence type="predicted"/>
<dbReference type="AlphaFoldDB" id="A0A5N6KRY2"/>
<name>A0A5N6KRY2_9ROSI</name>